<proteinExistence type="predicted"/>
<dbReference type="InterPro" id="IPR018723">
    <property type="entry name" value="DUF2254_membrane"/>
</dbReference>
<feature type="transmembrane region" description="Helical" evidence="1">
    <location>
        <begin position="68"/>
        <end position="91"/>
    </location>
</feature>
<keyword evidence="1" id="KW-1133">Transmembrane helix</keyword>
<dbReference type="RefSeq" id="WP_072818952.1">
    <property type="nucleotide sequence ID" value="NZ_FQUJ01000002.1"/>
</dbReference>
<organism evidence="2 3">
    <name type="scientific">Modicisalibacter ilicicola DSM 19980</name>
    <dbReference type="NCBI Taxonomy" id="1121942"/>
    <lineage>
        <taxon>Bacteria</taxon>
        <taxon>Pseudomonadati</taxon>
        <taxon>Pseudomonadota</taxon>
        <taxon>Gammaproteobacteria</taxon>
        <taxon>Oceanospirillales</taxon>
        <taxon>Halomonadaceae</taxon>
        <taxon>Modicisalibacter</taxon>
    </lineage>
</organism>
<feature type="transmembrane region" description="Helical" evidence="1">
    <location>
        <begin position="143"/>
        <end position="162"/>
    </location>
</feature>
<feature type="transmembrane region" description="Helical" evidence="1">
    <location>
        <begin position="112"/>
        <end position="131"/>
    </location>
</feature>
<reference evidence="2 3" key="1">
    <citation type="submission" date="2016-11" db="EMBL/GenBank/DDBJ databases">
        <authorList>
            <person name="Jaros S."/>
            <person name="Januszkiewicz K."/>
            <person name="Wedrychowicz H."/>
        </authorList>
    </citation>
    <scope>NUCLEOTIDE SEQUENCE [LARGE SCALE GENOMIC DNA]</scope>
    <source>
        <strain evidence="2 3">DSM 19980</strain>
    </source>
</reference>
<name>A0A1M4SZA1_9GAMM</name>
<dbReference type="Pfam" id="PF10011">
    <property type="entry name" value="DUF2254"/>
    <property type="match status" value="1"/>
</dbReference>
<accession>A0A1M4SZA1</accession>
<keyword evidence="1" id="KW-0812">Transmembrane</keyword>
<dbReference type="AlphaFoldDB" id="A0A1M4SZA1"/>
<evidence type="ECO:0000313" key="2">
    <source>
        <dbReference type="EMBL" id="SHE37464.1"/>
    </source>
</evidence>
<dbReference type="OrthoDB" id="2955631at2"/>
<dbReference type="Proteomes" id="UP000184346">
    <property type="component" value="Unassembled WGS sequence"/>
</dbReference>
<dbReference type="STRING" id="1121942.SAMN02745148_00278"/>
<dbReference type="EMBL" id="FQUJ01000002">
    <property type="protein sequence ID" value="SHE37464.1"/>
    <property type="molecule type" value="Genomic_DNA"/>
</dbReference>
<evidence type="ECO:0000256" key="1">
    <source>
        <dbReference type="SAM" id="Phobius"/>
    </source>
</evidence>
<evidence type="ECO:0000313" key="3">
    <source>
        <dbReference type="Proteomes" id="UP000184346"/>
    </source>
</evidence>
<keyword evidence="3" id="KW-1185">Reference proteome</keyword>
<keyword evidence="1" id="KW-0472">Membrane</keyword>
<sequence>MSSVLTWPFRAVKTFRHSIAFLPSQLALAYLLLGLAVVVPSLDAATLPDFLGWLKFKDQDTARTLLATLIAAMISLMVFSFSMVMTVLSQAGGNFSHKLVFGLITERHHQWVLGHYLGTILFILILLIVPLNGEAPSLWRSMGIYLGVVMVIHCLGLFVYFIHNASQSVQINAITAGLHRETRLALERLESQQRDARWRHRETPPEPGGTWHTIHSRRSGYIQNVKLEALADLAESIDAVIHLNFSLGDFTVEEFPLFKVEASRPPEESWCRDVLAQLAYVQGETVEDLYINGLTQLMEIAVKALSPGINDPGTARLCIHQLTELLIRRLKLVPSNALTDEQGHIRVTWPIRPFETLLYRLFIPILHYGKDDVSIDLALLKALKTLSLYAKHRELEVIQAHADRVIATLRQLARDGLDHRFIDERLNSGEHRLQLPGTLAATPPP</sequence>
<protein>
    <submittedName>
        <fullName evidence="2">Uncharacterized membrane protein</fullName>
    </submittedName>
</protein>
<gene>
    <name evidence="2" type="ORF">SAMN02745148_00278</name>
</gene>